<name>A0A011T0K4_BRUAN</name>
<dbReference type="CDD" id="cd00586">
    <property type="entry name" value="4HBT"/>
    <property type="match status" value="1"/>
</dbReference>
<protein>
    <submittedName>
        <fullName evidence="1">Acyl-CoA thioesterase</fullName>
    </submittedName>
</protein>
<dbReference type="EMBL" id="WBWX01000004">
    <property type="protein sequence ID" value="KAB2797420.1"/>
    <property type="molecule type" value="Genomic_DNA"/>
</dbReference>
<comment type="caution">
    <text evidence="1">The sequence shown here is derived from an EMBL/GenBank/DDBJ whole genome shotgun (WGS) entry which is preliminary data.</text>
</comment>
<dbReference type="InterPro" id="IPR050563">
    <property type="entry name" value="4-hydroxybenzoyl-CoA_TE"/>
</dbReference>
<evidence type="ECO:0000313" key="2">
    <source>
        <dbReference type="Proteomes" id="UP000441102"/>
    </source>
</evidence>
<dbReference type="PANTHER" id="PTHR31793">
    <property type="entry name" value="4-HYDROXYBENZOYL-COA THIOESTERASE FAMILY MEMBER"/>
    <property type="match status" value="1"/>
</dbReference>
<sequence length="139" mass="15359">MSGLVTFVGVAHPWMCDVMGHMNVRHYAGMFDDASFQLLGHIAGKIPDDSFGWADVRATTEYKQEVPAGDLLTIRSHVLKVGRSSIIFRQMMVGSLDGELRAVNETTTVCFDKIARRSTELGPDMRVRAEKLLADYPAG</sequence>
<gene>
    <name evidence="1" type="ORF">F9L06_13985</name>
</gene>
<dbReference type="Pfam" id="PF13279">
    <property type="entry name" value="4HBT_2"/>
    <property type="match status" value="1"/>
</dbReference>
<dbReference type="Gene3D" id="3.10.129.10">
    <property type="entry name" value="Hotdog Thioesterase"/>
    <property type="match status" value="1"/>
</dbReference>
<dbReference type="AlphaFoldDB" id="A0A011T0K4"/>
<dbReference type="GO" id="GO:0047617">
    <property type="term" value="F:fatty acyl-CoA hydrolase activity"/>
    <property type="evidence" value="ECO:0007669"/>
    <property type="project" value="TreeGrafter"/>
</dbReference>
<organism evidence="1 2">
    <name type="scientific">Brucella anthropi</name>
    <name type="common">Ochrobactrum anthropi</name>
    <dbReference type="NCBI Taxonomy" id="529"/>
    <lineage>
        <taxon>Bacteria</taxon>
        <taxon>Pseudomonadati</taxon>
        <taxon>Pseudomonadota</taxon>
        <taxon>Alphaproteobacteria</taxon>
        <taxon>Hyphomicrobiales</taxon>
        <taxon>Brucellaceae</taxon>
        <taxon>Brucella/Ochrobactrum group</taxon>
        <taxon>Brucella</taxon>
    </lineage>
</organism>
<dbReference type="PANTHER" id="PTHR31793:SF2">
    <property type="entry name" value="BLR1345 PROTEIN"/>
    <property type="match status" value="1"/>
</dbReference>
<accession>A0A011T0K4</accession>
<proteinExistence type="predicted"/>
<dbReference type="InterPro" id="IPR029069">
    <property type="entry name" value="HotDog_dom_sf"/>
</dbReference>
<dbReference type="SUPFAM" id="SSF54637">
    <property type="entry name" value="Thioesterase/thiol ester dehydrase-isomerase"/>
    <property type="match status" value="1"/>
</dbReference>
<reference evidence="1 2" key="1">
    <citation type="submission" date="2019-09" db="EMBL/GenBank/DDBJ databases">
        <title>Taxonomic organization of the family Brucellaceae based on a phylogenomic approach.</title>
        <authorList>
            <person name="Leclercq S."/>
            <person name="Cloeckaert A."/>
            <person name="Zygmunt M.S."/>
        </authorList>
    </citation>
    <scope>NUCLEOTIDE SEQUENCE [LARGE SCALE GENOMIC DNA]</scope>
    <source>
        <strain evidence="1 2">CCUG 34461</strain>
    </source>
</reference>
<dbReference type="Proteomes" id="UP000441102">
    <property type="component" value="Unassembled WGS sequence"/>
</dbReference>
<dbReference type="RefSeq" id="WP_036587101.1">
    <property type="nucleotide sequence ID" value="NZ_JANFHU010000006.1"/>
</dbReference>
<evidence type="ECO:0000313" key="1">
    <source>
        <dbReference type="EMBL" id="KAB2797420.1"/>
    </source>
</evidence>